<dbReference type="InterPro" id="IPR014153">
    <property type="entry name" value="Ds_break_AddB"/>
</dbReference>
<sequence>MSGRAEPKVYSIPTGVSFVDQLAAGILDRVGNDPLALAGVTVLLPTRRSCRSLREAFLRRSGGQPMLLPRMSPLGELDAASLSLTSAEELPGVPLELPDAVKPLSRQLTLARFVLAAEGMSSTTAQAIRLGADLGRLIDAVWTESIDFERLATLVPEDYAAHWQETLKFLRIITEQWPGVLGASALTDPAQRRNLVLQTQAALWRAEPPQGLVIAAGSTGSIPASADLLAVVAALPQGAVVLPGLDLEADEASWDAIRADEAHPQHGLAHLLDRLSVGRAAVRRWNDAEEPRAARARLLAEAMRPAATTESWRELDGLDAAALEGLTRIDAPTAEEEASVIALLLRHALETPGKTAALVSPDRNLARRVAMALTRWGIAVNDSAGQPLVHTAVGTYLRLTAELAASRAHPLALLALAKHPLAAGGHDPAEFRRSARALERTVLRGPRPAEGFAGLIAALKAADRFDHPDQQAALLGWLENLETLAAPFMEALFSEAPLSDLVRAHIAFAEALASRTDAPGSEFLWRQDDGEEAATFIHELLEAVDGFPAVPGKDYPALIDALMAMRPVRPRFDLHPRLYILGPMESRLQRFDLLILGGLNEGTWPPDPDADPWMSRPMRRDFGLPSPERMVGLSAHDFIQACGAEEVVLTRAERVDGTPTVPSRWLLRLETVLRALGLDGRIELAGEPWLAWARGLDEPDAVRPVSPPEPRPPVSARPRKLSVTKIEKWMRDPYAIYAEHVLRLRKLDPIAADPGAADRGQFIHAALDAFVKAYPGQLPDDALHRLLAMGRESFGPLLHSHPDVWAFWWPRFERIAEWFVGLERDRRRTLKPLATEVSGELTLSGPAGPFLLTAKADRIDSGGEGLVLIDYKTGTPPSTREIELGFAPQLPLEAAMAEAGGFAGVAKNRVAELAFWRLSGGDPPGEEKAVKGDPATLAAEARAGLEELIRHFDAPATPYRSCPRPAMAPRYTDYAHLARVQEWSAGGDGGEG</sequence>
<organism evidence="2 3">
    <name type="scientific">Azospirillum argentinense</name>
    <dbReference type="NCBI Taxonomy" id="2970906"/>
    <lineage>
        <taxon>Bacteria</taxon>
        <taxon>Pseudomonadati</taxon>
        <taxon>Pseudomonadota</taxon>
        <taxon>Alphaproteobacteria</taxon>
        <taxon>Rhodospirillales</taxon>
        <taxon>Azospirillaceae</taxon>
        <taxon>Azospirillum</taxon>
    </lineage>
</organism>
<dbReference type="GO" id="GO:0004386">
    <property type="term" value="F:helicase activity"/>
    <property type="evidence" value="ECO:0007669"/>
    <property type="project" value="UniProtKB-KW"/>
</dbReference>
<dbReference type="SUPFAM" id="SSF52540">
    <property type="entry name" value="P-loop containing nucleoside triphosphate hydrolases"/>
    <property type="match status" value="1"/>
</dbReference>
<evidence type="ECO:0000259" key="1">
    <source>
        <dbReference type="Pfam" id="PF12705"/>
    </source>
</evidence>
<name>A0A060DCH5_9PROT</name>
<evidence type="ECO:0000313" key="3">
    <source>
        <dbReference type="Proteomes" id="UP000027186"/>
    </source>
</evidence>
<dbReference type="NCBIfam" id="TIGR02786">
    <property type="entry name" value="addB_alphas"/>
    <property type="match status" value="1"/>
</dbReference>
<evidence type="ECO:0000313" key="2">
    <source>
        <dbReference type="EMBL" id="AIB10557.1"/>
    </source>
</evidence>
<dbReference type="EMBL" id="CP007793">
    <property type="protein sequence ID" value="AIB10557.1"/>
    <property type="molecule type" value="Genomic_DNA"/>
</dbReference>
<accession>A0A060DCH5</accession>
<dbReference type="InterPro" id="IPR038726">
    <property type="entry name" value="PDDEXK_AddAB-type"/>
</dbReference>
<keyword evidence="2" id="KW-0347">Helicase</keyword>
<keyword evidence="2" id="KW-0067">ATP-binding</keyword>
<dbReference type="Pfam" id="PF12705">
    <property type="entry name" value="PDDEXK_1"/>
    <property type="match status" value="1"/>
</dbReference>
<dbReference type="RefSeq" id="WP_038525762.1">
    <property type="nucleotide sequence ID" value="NZ_CP007793.1"/>
</dbReference>
<dbReference type="AlphaFoldDB" id="A0A060DCH5"/>
<dbReference type="InterPro" id="IPR027417">
    <property type="entry name" value="P-loop_NTPase"/>
</dbReference>
<dbReference type="Proteomes" id="UP000027186">
    <property type="component" value="Chromosome"/>
</dbReference>
<feature type="domain" description="PD-(D/E)XK endonuclease-like" evidence="1">
    <location>
        <begin position="721"/>
        <end position="963"/>
    </location>
</feature>
<keyword evidence="2" id="KW-0547">Nucleotide-binding</keyword>
<protein>
    <submittedName>
        <fullName evidence="2">Helicase I</fullName>
    </submittedName>
</protein>
<gene>
    <name evidence="2" type="ORF">ABAZ39_00675</name>
</gene>
<reference evidence="2 3" key="1">
    <citation type="journal article" date="2014" name="Genome Announc.">
        <title>Complete Genome Sequence of the Model Rhizosphere Strain Azospirillum brasilense Az39, Successfully Applied in Agriculture.</title>
        <authorList>
            <person name="Rivera D."/>
            <person name="Revale S."/>
            <person name="Molina R."/>
            <person name="Gualpa J."/>
            <person name="Puente M."/>
            <person name="Maroniche G."/>
            <person name="Paris G."/>
            <person name="Baker D."/>
            <person name="Clavijo B."/>
            <person name="McLay K."/>
            <person name="Spaepen S."/>
            <person name="Perticari A."/>
            <person name="Vazquez M."/>
            <person name="Wisniewski-Dye F."/>
            <person name="Watkins C."/>
            <person name="Martinez-Abarca F."/>
            <person name="Vanderleyden J."/>
            <person name="Cassan F."/>
        </authorList>
    </citation>
    <scope>NUCLEOTIDE SEQUENCE [LARGE SCALE GENOMIC DNA]</scope>
    <source>
        <strain evidence="2 3">Az39</strain>
    </source>
</reference>
<proteinExistence type="predicted"/>
<keyword evidence="2" id="KW-0378">Hydrolase</keyword>
<dbReference type="KEGG" id="abq:ABAZ39_00675"/>